<feature type="chain" id="PRO_5008069530" evidence="1">
    <location>
        <begin position="24"/>
        <end position="495"/>
    </location>
</feature>
<dbReference type="OrthoDB" id="5405204at2"/>
<dbReference type="STRING" id="980561.A1359_02280"/>
<evidence type="ECO:0000313" key="2">
    <source>
        <dbReference type="EMBL" id="OAI21335.1"/>
    </source>
</evidence>
<dbReference type="RefSeq" id="WP_066976469.1">
    <property type="nucleotide sequence ID" value="NZ_LUUI01000011.1"/>
</dbReference>
<evidence type="ECO:0000313" key="3">
    <source>
        <dbReference type="Proteomes" id="UP000078476"/>
    </source>
</evidence>
<evidence type="ECO:0000256" key="1">
    <source>
        <dbReference type="SAM" id="SignalP"/>
    </source>
</evidence>
<keyword evidence="1" id="KW-0732">Signal</keyword>
<keyword evidence="3" id="KW-1185">Reference proteome</keyword>
<sequence>MMIRRISLPVRLAVLVLWLPACADLQPFSEPIKLDSTRCERFFQAIDKQFDEYGVGDAGAAKISGFAGLRVDRFLASFAQQNLTTDAYAAWLNRLQKLDETARLIEWRNLPDKAKSRLQSSVTGDVEVAIHSCGQILAQQVQNSPSQRARLLTELQSPEAYSTWQRLFGLYYLTRWAIVDGVRQLHQEMQAPFLHNDQAVDGQLIHYVPPTSPAIQAADVAAILEQSAANPLAIPEPSTDQLDQLFAAFAPAWLVDTLSDNDRIGMVNITGDGDAYINTQKPIVYRLPSHTRFGKQILLQLNYMVWFTARPPDGLLDIYAGRFDGLIWRVTLKMDGQPLVYDSIHPCGCYYQIFPAETVRVVQPEDGSEPILTPTSILAHQPGERLLVKIAAGNHFITGIATQQPEPGAIVKKYGWLAYDALRSLPMPNGGYQSLFDQDGLMPGSERSERFLLWPMGVPSAGAMRQWGTHAIAFLGKRHFDDPWLLDKLLRPLWE</sequence>
<feature type="signal peptide" evidence="1">
    <location>
        <begin position="1"/>
        <end position="23"/>
    </location>
</feature>
<gene>
    <name evidence="2" type="ORF">A1359_02280</name>
</gene>
<accession>A0A177NTL9</accession>
<name>A0A177NTL9_9GAMM</name>
<proteinExistence type="predicted"/>
<dbReference type="AlphaFoldDB" id="A0A177NTL9"/>
<dbReference type="Proteomes" id="UP000078476">
    <property type="component" value="Unassembled WGS sequence"/>
</dbReference>
<comment type="caution">
    <text evidence="2">The sequence shown here is derived from an EMBL/GenBank/DDBJ whole genome shotgun (WGS) entry which is preliminary data.</text>
</comment>
<organism evidence="2 3">
    <name type="scientific">Methylomonas lenta</name>
    <dbReference type="NCBI Taxonomy" id="980561"/>
    <lineage>
        <taxon>Bacteria</taxon>
        <taxon>Pseudomonadati</taxon>
        <taxon>Pseudomonadota</taxon>
        <taxon>Gammaproteobacteria</taxon>
        <taxon>Methylococcales</taxon>
        <taxon>Methylococcaceae</taxon>
        <taxon>Methylomonas</taxon>
    </lineage>
</organism>
<reference evidence="2 3" key="1">
    <citation type="submission" date="2016-03" db="EMBL/GenBank/DDBJ databases">
        <authorList>
            <person name="Ploux O."/>
        </authorList>
    </citation>
    <scope>NUCLEOTIDE SEQUENCE [LARGE SCALE GENOMIC DNA]</scope>
    <source>
        <strain evidence="2 3">R-45370</strain>
    </source>
</reference>
<protein>
    <submittedName>
        <fullName evidence="2">Uncharacterized protein</fullName>
    </submittedName>
</protein>
<dbReference type="EMBL" id="LUUI01000011">
    <property type="protein sequence ID" value="OAI21335.1"/>
    <property type="molecule type" value="Genomic_DNA"/>
</dbReference>